<organism evidence="5 6">
    <name type="scientific">Aspergillus puulaauensis</name>
    <dbReference type="NCBI Taxonomy" id="1220207"/>
    <lineage>
        <taxon>Eukaryota</taxon>
        <taxon>Fungi</taxon>
        <taxon>Dikarya</taxon>
        <taxon>Ascomycota</taxon>
        <taxon>Pezizomycotina</taxon>
        <taxon>Eurotiomycetes</taxon>
        <taxon>Eurotiomycetidae</taxon>
        <taxon>Eurotiales</taxon>
        <taxon>Aspergillaceae</taxon>
        <taxon>Aspergillus</taxon>
    </lineage>
</organism>
<dbReference type="GO" id="GO:0005975">
    <property type="term" value="P:carbohydrate metabolic process"/>
    <property type="evidence" value="ECO:0007669"/>
    <property type="project" value="InterPro"/>
</dbReference>
<dbReference type="PRINTS" id="PR00131">
    <property type="entry name" value="GLHYDRLASE1"/>
</dbReference>
<sequence>MGSSRDPPRKIRGPLNQKEFVQDFANYARVVFSALGSKVKHWTTFTEPHNIAATGYNIGSYAPGRSSDRRLSPEGDGSLEPWIVGHSILVAHGTVVRIYRQGFNSTGDGKIGITLNGLWPEPWNYASEQDHRACQRFLEFTVGWFADPIYFGHYPRSMIEQLGRRLPEWTSDEIALVYGSNDFFALDYYTATFIKNREAVPEVEDYLGNVDLLPQNSQGQNIGPETDSAWLRPCAKGLRRLLNWIHDTYNKPEIQILENGTSVKGEDDLPMEQILHDDFRCEFYRDHIMEMARARVEDDINIMGYMAWSLMDNFEWNDGFRVRFGVTYVDYHDDMKRYPKKSARLIARLFRDLVQN</sequence>
<dbReference type="InterPro" id="IPR017853">
    <property type="entry name" value="GH"/>
</dbReference>
<accession>A0A7R7XI14</accession>
<evidence type="ECO:0000256" key="4">
    <source>
        <dbReference type="RuleBase" id="RU003690"/>
    </source>
</evidence>
<name>A0A7R7XI14_9EURO</name>
<dbReference type="GeneID" id="64971820"/>
<keyword evidence="6" id="KW-1185">Reference proteome</keyword>
<dbReference type="PANTHER" id="PTHR10353:SF36">
    <property type="entry name" value="LP05116P"/>
    <property type="match status" value="1"/>
</dbReference>
<dbReference type="OrthoDB" id="65569at2759"/>
<comment type="similarity">
    <text evidence="1 4">Belongs to the glycosyl hydrolase 1 family.</text>
</comment>
<dbReference type="PANTHER" id="PTHR10353">
    <property type="entry name" value="GLYCOSYL HYDROLASE"/>
    <property type="match status" value="1"/>
</dbReference>
<keyword evidence="2" id="KW-0378">Hydrolase</keyword>
<keyword evidence="3" id="KW-0326">Glycosidase</keyword>
<dbReference type="AlphaFoldDB" id="A0A7R7XI14"/>
<protein>
    <recommendedName>
        <fullName evidence="7">Beta-glucosidase</fullName>
    </recommendedName>
</protein>
<gene>
    <name evidence="5" type="ORF">APUU_30040S</name>
</gene>
<dbReference type="RefSeq" id="XP_041554009.1">
    <property type="nucleotide sequence ID" value="XM_041701089.1"/>
</dbReference>
<proteinExistence type="inferred from homology"/>
<dbReference type="KEGG" id="apuu:APUU_30040S"/>
<evidence type="ECO:0000313" key="6">
    <source>
        <dbReference type="Proteomes" id="UP000654913"/>
    </source>
</evidence>
<dbReference type="Proteomes" id="UP000654913">
    <property type="component" value="Chromosome 3"/>
</dbReference>
<reference evidence="5" key="2">
    <citation type="submission" date="2021-02" db="EMBL/GenBank/DDBJ databases">
        <title>Aspergillus puulaauensis MK2 genome sequence.</title>
        <authorList>
            <person name="Futagami T."/>
            <person name="Mori K."/>
            <person name="Kadooka C."/>
            <person name="Tanaka T."/>
        </authorList>
    </citation>
    <scope>NUCLEOTIDE SEQUENCE</scope>
    <source>
        <strain evidence="5">MK2</strain>
    </source>
</reference>
<dbReference type="Gene3D" id="3.20.20.80">
    <property type="entry name" value="Glycosidases"/>
    <property type="match status" value="1"/>
</dbReference>
<dbReference type="GO" id="GO:0008422">
    <property type="term" value="F:beta-glucosidase activity"/>
    <property type="evidence" value="ECO:0007669"/>
    <property type="project" value="TreeGrafter"/>
</dbReference>
<dbReference type="InterPro" id="IPR001360">
    <property type="entry name" value="Glyco_hydro_1"/>
</dbReference>
<dbReference type="Pfam" id="PF00232">
    <property type="entry name" value="Glyco_hydro_1"/>
    <property type="match status" value="1"/>
</dbReference>
<evidence type="ECO:0000313" key="5">
    <source>
        <dbReference type="EMBL" id="BCS21815.1"/>
    </source>
</evidence>
<reference evidence="5" key="1">
    <citation type="submission" date="2021-01" db="EMBL/GenBank/DDBJ databases">
        <authorList>
            <consortium name="Aspergillus puulaauensis MK2 genome sequencing consortium"/>
            <person name="Kazuki M."/>
            <person name="Futagami T."/>
        </authorList>
    </citation>
    <scope>NUCLEOTIDE SEQUENCE</scope>
    <source>
        <strain evidence="5">MK2</strain>
    </source>
</reference>
<evidence type="ECO:0000256" key="2">
    <source>
        <dbReference type="ARBA" id="ARBA00022801"/>
    </source>
</evidence>
<evidence type="ECO:0000256" key="1">
    <source>
        <dbReference type="ARBA" id="ARBA00010838"/>
    </source>
</evidence>
<dbReference type="SUPFAM" id="SSF51445">
    <property type="entry name" value="(Trans)glycosidases"/>
    <property type="match status" value="1"/>
</dbReference>
<evidence type="ECO:0008006" key="7">
    <source>
        <dbReference type="Google" id="ProtNLM"/>
    </source>
</evidence>
<dbReference type="EMBL" id="AP024445">
    <property type="protein sequence ID" value="BCS21815.1"/>
    <property type="molecule type" value="Genomic_DNA"/>
</dbReference>
<evidence type="ECO:0000256" key="3">
    <source>
        <dbReference type="ARBA" id="ARBA00023295"/>
    </source>
</evidence>